<reference evidence="1 2" key="1">
    <citation type="journal article" date="2013" name="PLoS Genet.">
        <title>The genome and development-dependent transcriptomes of Pyronema confluens: a window into fungal evolution.</title>
        <authorList>
            <person name="Traeger S."/>
            <person name="Altegoer F."/>
            <person name="Freitag M."/>
            <person name="Gabaldon T."/>
            <person name="Kempken F."/>
            <person name="Kumar A."/>
            <person name="Marcet-Houben M."/>
            <person name="Poggeler S."/>
            <person name="Stajich J.E."/>
            <person name="Nowrousian M."/>
        </authorList>
    </citation>
    <scope>NUCLEOTIDE SEQUENCE [LARGE SCALE GENOMIC DNA]</scope>
    <source>
        <strain evidence="2">CBS 100304</strain>
        <tissue evidence="1">Vegetative mycelium</tissue>
    </source>
</reference>
<evidence type="ECO:0000313" key="2">
    <source>
        <dbReference type="Proteomes" id="UP000018144"/>
    </source>
</evidence>
<dbReference type="EMBL" id="HF935378">
    <property type="protein sequence ID" value="CCX07887.1"/>
    <property type="molecule type" value="Genomic_DNA"/>
</dbReference>
<dbReference type="AlphaFoldDB" id="U4LC44"/>
<dbReference type="Proteomes" id="UP000018144">
    <property type="component" value="Unassembled WGS sequence"/>
</dbReference>
<gene>
    <name evidence="1" type="ORF">PCON_07476</name>
</gene>
<accession>U4LC44</accession>
<sequence length="79" mass="8887">MYTAYHGTASNLVLSSTTISYPSCLTKSIDNPPELTITSHRHCDEYFKRSITGKSSQVTIQYDLKPILHIHPTASHAFY</sequence>
<evidence type="ECO:0000313" key="1">
    <source>
        <dbReference type="EMBL" id="CCX07887.1"/>
    </source>
</evidence>
<proteinExistence type="predicted"/>
<keyword evidence="2" id="KW-1185">Reference proteome</keyword>
<name>U4LC44_PYROM</name>
<protein>
    <submittedName>
        <fullName evidence="1">Uncharacterized protein</fullName>
    </submittedName>
</protein>
<organism evidence="1 2">
    <name type="scientific">Pyronema omphalodes (strain CBS 100304)</name>
    <name type="common">Pyronema confluens</name>
    <dbReference type="NCBI Taxonomy" id="1076935"/>
    <lineage>
        <taxon>Eukaryota</taxon>
        <taxon>Fungi</taxon>
        <taxon>Dikarya</taxon>
        <taxon>Ascomycota</taxon>
        <taxon>Pezizomycotina</taxon>
        <taxon>Pezizomycetes</taxon>
        <taxon>Pezizales</taxon>
        <taxon>Pyronemataceae</taxon>
        <taxon>Pyronema</taxon>
    </lineage>
</organism>